<comment type="caution">
    <text evidence="2">The sequence shown here is derived from an EMBL/GenBank/DDBJ whole genome shotgun (WGS) entry which is preliminary data.</text>
</comment>
<feature type="transmembrane region" description="Helical" evidence="1">
    <location>
        <begin position="88"/>
        <end position="107"/>
    </location>
</feature>
<evidence type="ECO:0000313" key="3">
    <source>
        <dbReference type="Proteomes" id="UP000094828"/>
    </source>
</evidence>
<keyword evidence="1" id="KW-0812">Transmembrane</keyword>
<accession>A0A1C3E3S4</accession>
<dbReference type="EMBL" id="LYDR01000159">
    <property type="protein sequence ID" value="ODA27906.1"/>
    <property type="molecule type" value="Genomic_DNA"/>
</dbReference>
<proteinExistence type="predicted"/>
<name>A0A1C3E3S4_9PLAN</name>
<keyword evidence="1" id="KW-1133">Transmembrane helix</keyword>
<sequence>MSANTLRKGSPVSNGDFDPTKPIYLMSYPKIVLLYPTFIASIICGFIALFLEDAANPTQSTLALSFMAILGVNLVVLAFDFPRTTSLTLFFCIVAFVFGFILLMRQFPDLLPAVSSFFNSLKPHANSTFYFLFAGVLGIIYLCVFFTVRMDYWEIRSNELLHHHGFLSNLERYSAPNLRISKEIDDIFEYLLMRSGRLIIHPSSEPRAFVLDNVPFIDGKEARITKMLSALQVTVRQEGPPLPPSNPKS</sequence>
<keyword evidence="1" id="KW-0472">Membrane</keyword>
<organism evidence="2 3">
    <name type="scientific">Planctopirus hydrillae</name>
    <dbReference type="NCBI Taxonomy" id="1841610"/>
    <lineage>
        <taxon>Bacteria</taxon>
        <taxon>Pseudomonadati</taxon>
        <taxon>Planctomycetota</taxon>
        <taxon>Planctomycetia</taxon>
        <taxon>Planctomycetales</taxon>
        <taxon>Planctomycetaceae</taxon>
        <taxon>Planctopirus</taxon>
    </lineage>
</organism>
<keyword evidence="3" id="KW-1185">Reference proteome</keyword>
<reference evidence="2 3" key="1">
    <citation type="submission" date="2016-05" db="EMBL/GenBank/DDBJ databases">
        <title>Genomic and physiological characterization of Planctopirus sp. isolated from fresh water lake.</title>
        <authorList>
            <person name="Subhash Y."/>
            <person name="Ramana C."/>
        </authorList>
    </citation>
    <scope>NUCLEOTIDE SEQUENCE [LARGE SCALE GENOMIC DNA]</scope>
    <source>
        <strain evidence="2 3">JC280</strain>
    </source>
</reference>
<dbReference type="Proteomes" id="UP000094828">
    <property type="component" value="Unassembled WGS sequence"/>
</dbReference>
<feature type="transmembrane region" description="Helical" evidence="1">
    <location>
        <begin position="127"/>
        <end position="148"/>
    </location>
</feature>
<feature type="transmembrane region" description="Helical" evidence="1">
    <location>
        <begin position="31"/>
        <end position="51"/>
    </location>
</feature>
<evidence type="ECO:0000313" key="2">
    <source>
        <dbReference type="EMBL" id="ODA27906.1"/>
    </source>
</evidence>
<dbReference type="AlphaFoldDB" id="A0A1C3E3S4"/>
<gene>
    <name evidence="2" type="ORF">A6X21_15140</name>
</gene>
<evidence type="ECO:0000256" key="1">
    <source>
        <dbReference type="SAM" id="Phobius"/>
    </source>
</evidence>
<feature type="transmembrane region" description="Helical" evidence="1">
    <location>
        <begin position="63"/>
        <end position="81"/>
    </location>
</feature>
<protein>
    <submittedName>
        <fullName evidence="2">Uncharacterized protein</fullName>
    </submittedName>
</protein>